<dbReference type="Gene3D" id="3.40.50.1860">
    <property type="match status" value="2"/>
</dbReference>
<evidence type="ECO:0000313" key="9">
    <source>
        <dbReference type="Proteomes" id="UP000265955"/>
    </source>
</evidence>
<comment type="function">
    <text evidence="7">Provides the (R)-glutamate required for cell wall biosynthesis.</text>
</comment>
<dbReference type="RefSeq" id="WP_119770032.1">
    <property type="nucleotide sequence ID" value="NZ_QYUO01000001.1"/>
</dbReference>
<name>A0A3A3GGR2_9BURK</name>
<dbReference type="InterPro" id="IPR033134">
    <property type="entry name" value="Asp/Glu_racemase_AS_2"/>
</dbReference>
<keyword evidence="3 7" id="KW-0133">Cell shape</keyword>
<dbReference type="NCBIfam" id="TIGR00067">
    <property type="entry name" value="glut_race"/>
    <property type="match status" value="1"/>
</dbReference>
<evidence type="ECO:0000256" key="1">
    <source>
        <dbReference type="ARBA" id="ARBA00001602"/>
    </source>
</evidence>
<dbReference type="OrthoDB" id="9801055at2"/>
<dbReference type="PANTHER" id="PTHR21198">
    <property type="entry name" value="GLUTAMATE RACEMASE"/>
    <property type="match status" value="1"/>
</dbReference>
<keyword evidence="6 7" id="KW-0961">Cell wall biogenesis/degradation</keyword>
<comment type="caution">
    <text evidence="8">The sequence shown here is derived from an EMBL/GenBank/DDBJ whole genome shotgun (WGS) entry which is preliminary data.</text>
</comment>
<dbReference type="PANTHER" id="PTHR21198:SF2">
    <property type="entry name" value="GLUTAMATE RACEMASE"/>
    <property type="match status" value="1"/>
</dbReference>
<evidence type="ECO:0000256" key="6">
    <source>
        <dbReference type="ARBA" id="ARBA00023316"/>
    </source>
</evidence>
<feature type="active site" description="Proton donor/acceptor" evidence="7">
    <location>
        <position position="74"/>
    </location>
</feature>
<feature type="binding site" evidence="7">
    <location>
        <begin position="188"/>
        <end position="189"/>
    </location>
    <ligand>
        <name>substrate</name>
    </ligand>
</feature>
<dbReference type="PROSITE" id="PS00923">
    <property type="entry name" value="ASP_GLU_RACEMASE_1"/>
    <property type="match status" value="1"/>
</dbReference>
<dbReference type="SUPFAM" id="SSF53681">
    <property type="entry name" value="Aspartate/glutamate racemase"/>
    <property type="match status" value="2"/>
</dbReference>
<evidence type="ECO:0000256" key="5">
    <source>
        <dbReference type="ARBA" id="ARBA00023235"/>
    </source>
</evidence>
<dbReference type="UniPathway" id="UPA00219"/>
<dbReference type="Proteomes" id="UP000265955">
    <property type="component" value="Unassembled WGS sequence"/>
</dbReference>
<feature type="binding site" evidence="7">
    <location>
        <begin position="75"/>
        <end position="76"/>
    </location>
    <ligand>
        <name>substrate</name>
    </ligand>
</feature>
<comment type="catalytic activity">
    <reaction evidence="1 7">
        <text>L-glutamate = D-glutamate</text>
        <dbReference type="Rhea" id="RHEA:12813"/>
        <dbReference type="ChEBI" id="CHEBI:29985"/>
        <dbReference type="ChEBI" id="CHEBI:29986"/>
        <dbReference type="EC" id="5.1.1.3"/>
    </reaction>
</comment>
<keyword evidence="9" id="KW-1185">Reference proteome</keyword>
<dbReference type="HAMAP" id="MF_00258">
    <property type="entry name" value="Glu_racemase"/>
    <property type="match status" value="1"/>
</dbReference>
<feature type="binding site" evidence="7">
    <location>
        <begin position="43"/>
        <end position="44"/>
    </location>
    <ligand>
        <name>substrate</name>
    </ligand>
</feature>
<dbReference type="GO" id="GO:0071555">
    <property type="term" value="P:cell wall organization"/>
    <property type="evidence" value="ECO:0007669"/>
    <property type="project" value="UniProtKB-KW"/>
</dbReference>
<gene>
    <name evidence="7 8" type="primary">murI</name>
    <name evidence="8" type="ORF">D3871_11125</name>
</gene>
<keyword evidence="4 7" id="KW-0573">Peptidoglycan synthesis</keyword>
<dbReference type="GO" id="GO:0009252">
    <property type="term" value="P:peptidoglycan biosynthetic process"/>
    <property type="evidence" value="ECO:0007669"/>
    <property type="project" value="UniProtKB-UniRule"/>
</dbReference>
<evidence type="ECO:0000256" key="3">
    <source>
        <dbReference type="ARBA" id="ARBA00022960"/>
    </source>
</evidence>
<feature type="active site" description="Proton donor/acceptor" evidence="7">
    <location>
        <position position="187"/>
    </location>
</feature>
<evidence type="ECO:0000256" key="4">
    <source>
        <dbReference type="ARBA" id="ARBA00022984"/>
    </source>
</evidence>
<dbReference type="GO" id="GO:0008360">
    <property type="term" value="P:regulation of cell shape"/>
    <property type="evidence" value="ECO:0007669"/>
    <property type="project" value="UniProtKB-KW"/>
</dbReference>
<keyword evidence="5 7" id="KW-0413">Isomerase</keyword>
<proteinExistence type="inferred from homology"/>
<dbReference type="InterPro" id="IPR001920">
    <property type="entry name" value="Asp/Glu_race"/>
</dbReference>
<dbReference type="PROSITE" id="PS00924">
    <property type="entry name" value="ASP_GLU_RACEMASE_2"/>
    <property type="match status" value="1"/>
</dbReference>
<dbReference type="GO" id="GO:0008881">
    <property type="term" value="F:glutamate racemase activity"/>
    <property type="evidence" value="ECO:0007669"/>
    <property type="project" value="UniProtKB-UniRule"/>
</dbReference>
<protein>
    <recommendedName>
        <fullName evidence="2 7">Glutamate racemase</fullName>
        <ecNumber evidence="2 7">5.1.1.3</ecNumber>
    </recommendedName>
</protein>
<dbReference type="Pfam" id="PF01177">
    <property type="entry name" value="Asp_Glu_race"/>
    <property type="match status" value="1"/>
</dbReference>
<feature type="binding site" evidence="7">
    <location>
        <begin position="11"/>
        <end position="12"/>
    </location>
    <ligand>
        <name>substrate</name>
    </ligand>
</feature>
<dbReference type="InterPro" id="IPR004391">
    <property type="entry name" value="Glu_race"/>
</dbReference>
<evidence type="ECO:0000256" key="7">
    <source>
        <dbReference type="HAMAP-Rule" id="MF_00258"/>
    </source>
</evidence>
<evidence type="ECO:0000313" key="8">
    <source>
        <dbReference type="EMBL" id="RJG00090.1"/>
    </source>
</evidence>
<sequence>MGAEAPIGIFDSGIGGLSVLKYIHACLPNEQLLYFADSGFAPYGGRPEEEIVARSLAIAEFLMQYGTKALVVACNTATAAAIRAIRERYPTLPVVGVEPGLKPAAALTKTGTVGVMATKGTLASTKFNLLREQITAASNVVFIPQPCIGLADQVEKGELHSATTATLVRGYVAPLIEQGADTLVLGCTHYPFVQPLIEEVIAHVTSRPITIVDTGEPVARQLVRLLTEKKLLRLEGSGTMSGFTTGSQSALQTAFAKLLGLHPPVMQIATSA</sequence>
<dbReference type="InterPro" id="IPR015942">
    <property type="entry name" value="Asp/Glu/hydantoin_racemase"/>
</dbReference>
<reference evidence="9" key="1">
    <citation type="submission" date="2018-09" db="EMBL/GenBank/DDBJ databases">
        <authorList>
            <person name="Zhu H."/>
        </authorList>
    </citation>
    <scope>NUCLEOTIDE SEQUENCE [LARGE SCALE GENOMIC DNA]</scope>
    <source>
        <strain evidence="9">K1R23-30</strain>
    </source>
</reference>
<accession>A0A3A3GGR2</accession>
<organism evidence="8 9">
    <name type="scientific">Noviherbaspirillum saxi</name>
    <dbReference type="NCBI Taxonomy" id="2320863"/>
    <lineage>
        <taxon>Bacteria</taxon>
        <taxon>Pseudomonadati</taxon>
        <taxon>Pseudomonadota</taxon>
        <taxon>Betaproteobacteria</taxon>
        <taxon>Burkholderiales</taxon>
        <taxon>Oxalobacteraceae</taxon>
        <taxon>Noviherbaspirillum</taxon>
    </lineage>
</organism>
<dbReference type="AlphaFoldDB" id="A0A3A3GGR2"/>
<comment type="pathway">
    <text evidence="7">Cell wall biogenesis; peptidoglycan biosynthesis.</text>
</comment>
<evidence type="ECO:0000256" key="2">
    <source>
        <dbReference type="ARBA" id="ARBA00013090"/>
    </source>
</evidence>
<dbReference type="EMBL" id="QYUO01000001">
    <property type="protein sequence ID" value="RJG00090.1"/>
    <property type="molecule type" value="Genomic_DNA"/>
</dbReference>
<comment type="similarity">
    <text evidence="7">Belongs to the aspartate/glutamate racemases family.</text>
</comment>
<dbReference type="EC" id="5.1.1.3" evidence="2 7"/>
<dbReference type="InterPro" id="IPR018187">
    <property type="entry name" value="Asp/Glu_racemase_AS_1"/>
</dbReference>